<evidence type="ECO:0000313" key="4">
    <source>
        <dbReference type="Proteomes" id="UP000772434"/>
    </source>
</evidence>
<dbReference type="SUPFAM" id="SSF52540">
    <property type="entry name" value="P-loop containing nucleoside triphosphate hydrolases"/>
    <property type="match status" value="1"/>
</dbReference>
<name>A0A9P5PK39_9AGAR</name>
<dbReference type="Proteomes" id="UP000772434">
    <property type="component" value="Unassembled WGS sequence"/>
</dbReference>
<dbReference type="InterPro" id="IPR011990">
    <property type="entry name" value="TPR-like_helical_dom_sf"/>
</dbReference>
<evidence type="ECO:0000259" key="2">
    <source>
        <dbReference type="Pfam" id="PF20703"/>
    </source>
</evidence>
<dbReference type="Pfam" id="PF20703">
    <property type="entry name" value="nSTAND1"/>
    <property type="match status" value="1"/>
</dbReference>
<reference evidence="3" key="1">
    <citation type="submission" date="2020-11" db="EMBL/GenBank/DDBJ databases">
        <authorList>
            <consortium name="DOE Joint Genome Institute"/>
            <person name="Ahrendt S."/>
            <person name="Riley R."/>
            <person name="Andreopoulos W."/>
            <person name="Labutti K."/>
            <person name="Pangilinan J."/>
            <person name="Ruiz-Duenas F.J."/>
            <person name="Barrasa J.M."/>
            <person name="Sanchez-Garcia M."/>
            <person name="Camarero S."/>
            <person name="Miyauchi S."/>
            <person name="Serrano A."/>
            <person name="Linde D."/>
            <person name="Babiker R."/>
            <person name="Drula E."/>
            <person name="Ayuso-Fernandez I."/>
            <person name="Pacheco R."/>
            <person name="Padilla G."/>
            <person name="Ferreira P."/>
            <person name="Barriuso J."/>
            <person name="Kellner H."/>
            <person name="Castanera R."/>
            <person name="Alfaro M."/>
            <person name="Ramirez L."/>
            <person name="Pisabarro A.G."/>
            <person name="Kuo A."/>
            <person name="Tritt A."/>
            <person name="Lipzen A."/>
            <person name="He G."/>
            <person name="Yan M."/>
            <person name="Ng V."/>
            <person name="Cullen D."/>
            <person name="Martin F."/>
            <person name="Rosso M.-N."/>
            <person name="Henrissat B."/>
            <person name="Hibbett D."/>
            <person name="Martinez A.T."/>
            <person name="Grigoriev I.V."/>
        </authorList>
    </citation>
    <scope>NUCLEOTIDE SEQUENCE</scope>
    <source>
        <strain evidence="3">AH 40177</strain>
    </source>
</reference>
<feature type="domain" description="Novel STAND NTPase 1" evidence="2">
    <location>
        <begin position="244"/>
        <end position="389"/>
    </location>
</feature>
<dbReference type="EMBL" id="JADNRY010000105">
    <property type="protein sequence ID" value="KAF9065348.1"/>
    <property type="molecule type" value="Genomic_DNA"/>
</dbReference>
<accession>A0A9P5PK39</accession>
<protein>
    <recommendedName>
        <fullName evidence="2">Novel STAND NTPase 1 domain-containing protein</fullName>
    </recommendedName>
</protein>
<dbReference type="PANTHER" id="PTHR47691">
    <property type="entry name" value="REGULATOR-RELATED"/>
    <property type="match status" value="1"/>
</dbReference>
<dbReference type="InterPro" id="IPR059179">
    <property type="entry name" value="MLKL-like_MCAfunc"/>
</dbReference>
<dbReference type="AlphaFoldDB" id="A0A9P5PK39"/>
<keyword evidence="1" id="KW-0175">Coiled coil</keyword>
<dbReference type="InterPro" id="IPR019734">
    <property type="entry name" value="TPR_rpt"/>
</dbReference>
<dbReference type="Gene3D" id="3.40.50.300">
    <property type="entry name" value="P-loop containing nucleotide triphosphate hydrolases"/>
    <property type="match status" value="1"/>
</dbReference>
<sequence length="933" mass="104730">MTCFPCWPKKSALLSSDNEVFSQRGDILNEVGNDREDLGAPSKSEQVRETGKILLEALEAVAEQIPVPGDGHATLQQAEVLKKRIKNLAMVLVNQLKGKKAEEIEEKLRKDVEQLENDLKYIQSKLDEIASQNAFLVILFRRLNEDKVRGCVERLTNALESFDLARQIASTDALDHLSQQIITFYKQQQTTLEDIRQSTKNVEKRFENMEQNMEFVRAILAEKKYQGEENSSSPRRGVIPVAPDIFFGRDTIVNDFVQMLVSEESSIARICLLGPGGMGKTSIARAVLHHPTVIDHFGEENRVWVPCVKATSVSLLQDTLYDSLGVSLSTGDPLHDIIQELKSSQSPIILVLDNFETPWNVRGKQSEVQEILLQLVKLRHVTLFVTMRSFGPPGDGVQWKSLQLEAVEEEASVRIYAEIDSAGSKGPGLSSLLDKIGHMPLAVTLMAKLGQKMGYSPAELLELYKDAGTALLNLGEESQRSMDICIDLSVKSQPMIDSPSAAKLLAILALLPVGTTLNALSRWWARDIPKTAITLGLGTLLDTSLVEKRADTFAVLPVIRSYVLDPKRFPADVRISAIQIACVFLKEHNGSLGESTYVTHKHARSFEETNLQGILLETTIPDPDIIRALLILSEHQSGTRPRMEVAQHALQLSHMTKDHKLHAEALYWNGRNLLGSDCYEDAMEQLRLAREAFLRASELKHAADTLCWIGYLPIFTEGQQNTVNLKNALEEFQSLIDPGGIARCQMWLVNEWDSQSLQTLTDIREYCISHNLLLQQAQCAQRLSGTYDNIGRFEEAKKWGLIALAEWKQLYGWSRYTFGMLGKICISLGEYDKAVEYLMKQLEESKAYGSALEIARTLFLLGRAWMKKGHKEDARGAFTETLKYNEMFQGAWDTSATQRASTFYLARLENNSREPNMEEQEALEMLCLEGDLL</sequence>
<proteinExistence type="predicted"/>
<gene>
    <name evidence="3" type="ORF">BDP27DRAFT_1366476</name>
</gene>
<feature type="coiled-coil region" evidence="1">
    <location>
        <begin position="98"/>
        <end position="132"/>
    </location>
</feature>
<evidence type="ECO:0000313" key="3">
    <source>
        <dbReference type="EMBL" id="KAF9065348.1"/>
    </source>
</evidence>
<dbReference type="CDD" id="cd21037">
    <property type="entry name" value="MLKL_NTD"/>
    <property type="match status" value="1"/>
</dbReference>
<dbReference type="Gene3D" id="1.25.40.10">
    <property type="entry name" value="Tetratricopeptide repeat domain"/>
    <property type="match status" value="1"/>
</dbReference>
<dbReference type="InterPro" id="IPR049052">
    <property type="entry name" value="nSTAND1"/>
</dbReference>
<keyword evidence="4" id="KW-1185">Reference proteome</keyword>
<dbReference type="OrthoDB" id="1534087at2759"/>
<dbReference type="InterPro" id="IPR027417">
    <property type="entry name" value="P-loop_NTPase"/>
</dbReference>
<evidence type="ECO:0000256" key="1">
    <source>
        <dbReference type="SAM" id="Coils"/>
    </source>
</evidence>
<dbReference type="Pfam" id="PF13181">
    <property type="entry name" value="TPR_8"/>
    <property type="match status" value="1"/>
</dbReference>
<dbReference type="PANTHER" id="PTHR47691:SF3">
    <property type="entry name" value="HTH-TYPE TRANSCRIPTIONAL REGULATOR RV0890C-RELATED"/>
    <property type="match status" value="1"/>
</dbReference>
<organism evidence="3 4">
    <name type="scientific">Rhodocollybia butyracea</name>
    <dbReference type="NCBI Taxonomy" id="206335"/>
    <lineage>
        <taxon>Eukaryota</taxon>
        <taxon>Fungi</taxon>
        <taxon>Dikarya</taxon>
        <taxon>Basidiomycota</taxon>
        <taxon>Agaricomycotina</taxon>
        <taxon>Agaricomycetes</taxon>
        <taxon>Agaricomycetidae</taxon>
        <taxon>Agaricales</taxon>
        <taxon>Marasmiineae</taxon>
        <taxon>Omphalotaceae</taxon>
        <taxon>Rhodocollybia</taxon>
    </lineage>
</organism>
<dbReference type="SUPFAM" id="SSF48452">
    <property type="entry name" value="TPR-like"/>
    <property type="match status" value="1"/>
</dbReference>
<comment type="caution">
    <text evidence="3">The sequence shown here is derived from an EMBL/GenBank/DDBJ whole genome shotgun (WGS) entry which is preliminary data.</text>
</comment>
<dbReference type="SMART" id="SM00028">
    <property type="entry name" value="TPR"/>
    <property type="match status" value="2"/>
</dbReference>